<dbReference type="EMBL" id="CM007649">
    <property type="protein sequence ID" value="ONM34981.1"/>
    <property type="molecule type" value="Genomic_DNA"/>
</dbReference>
<dbReference type="AlphaFoldDB" id="A0A1D6N2P2"/>
<name>A0A1D6N2P2_MAIZE</name>
<gene>
    <name evidence="1" type="ORF">ZEAMMB73_Zm00001d042302</name>
</gene>
<organism evidence="1">
    <name type="scientific">Zea mays</name>
    <name type="common">Maize</name>
    <dbReference type="NCBI Taxonomy" id="4577"/>
    <lineage>
        <taxon>Eukaryota</taxon>
        <taxon>Viridiplantae</taxon>
        <taxon>Streptophyta</taxon>
        <taxon>Embryophyta</taxon>
        <taxon>Tracheophyta</taxon>
        <taxon>Spermatophyta</taxon>
        <taxon>Magnoliopsida</taxon>
        <taxon>Liliopsida</taxon>
        <taxon>Poales</taxon>
        <taxon>Poaceae</taxon>
        <taxon>PACMAD clade</taxon>
        <taxon>Panicoideae</taxon>
        <taxon>Andropogonodae</taxon>
        <taxon>Andropogoneae</taxon>
        <taxon>Tripsacinae</taxon>
        <taxon>Zea</taxon>
    </lineage>
</organism>
<protein>
    <submittedName>
        <fullName evidence="1">DEK domain-containing chromatin associated protein</fullName>
    </submittedName>
</protein>
<proteinExistence type="predicted"/>
<reference evidence="1" key="1">
    <citation type="submission" date="2015-12" db="EMBL/GenBank/DDBJ databases">
        <title>Update maize B73 reference genome by single molecule sequencing technologies.</title>
        <authorList>
            <consortium name="Maize Genome Sequencing Project"/>
            <person name="Ware D."/>
        </authorList>
    </citation>
    <scope>NUCLEOTIDE SEQUENCE [LARGE SCALE GENOMIC DNA]</scope>
    <source>
        <tissue evidence="1">Seedling</tissue>
    </source>
</reference>
<accession>A0A1D6N2P2</accession>
<evidence type="ECO:0000313" key="1">
    <source>
        <dbReference type="EMBL" id="ONM34981.1"/>
    </source>
</evidence>
<sequence>MEGRHQWRVVSAGNGGVLVLCWHGREACWSCVGEEGRSVQRRENHEGLRELLACCQWGREA</sequence>